<evidence type="ECO:0008006" key="5">
    <source>
        <dbReference type="Google" id="ProtNLM"/>
    </source>
</evidence>
<sequence>MAGQNPWVNPNYYGNAAPYAFSYNPSNSSEAYNLKYGNNYYNDNYQAPSYASPARRNPTSVSRAYSQGGYSQRSYANGNGYPSNNGNRNNYAPSVSEYSVQDEPVVGAGAGAVAGRTTRGEAGSLGSGSRWSMGSIPKEKQGQDVITMMDNGQFALNEAKVARNIKEYRKDYREGMWTRGSRPKIFGRFICFFLMVVIYLIIGGILSLALYIRPPSASFTKPGGSGGDSGALSGVQFDGQVLSIPLQMNFSIWNPNFIKASVKIVHVDLFYELNGSDRPLGNGTVNDVWIRSKDRTNFTLPIDVRYDLKTDPNLEILSDIVNKCQSQGLDFKANAMVAANILGIGVSSPIVPINVNVGCPIPDNVFDSIQKVQGLLGNIFGVNVGGGS</sequence>
<keyword evidence="4" id="KW-1185">Reference proteome</keyword>
<gene>
    <name evidence="3" type="ORF">K435DRAFT_775883</name>
</gene>
<feature type="compositionally biased region" description="Polar residues" evidence="1">
    <location>
        <begin position="57"/>
        <end position="73"/>
    </location>
</feature>
<dbReference type="Gene3D" id="2.60.40.1820">
    <property type="match status" value="1"/>
</dbReference>
<evidence type="ECO:0000256" key="1">
    <source>
        <dbReference type="SAM" id="MobiDB-lite"/>
    </source>
</evidence>
<keyword evidence="2" id="KW-1133">Transmembrane helix</keyword>
<protein>
    <recommendedName>
        <fullName evidence="5">Late embryogenesis abundant protein LEA-2 subgroup domain-containing protein</fullName>
    </recommendedName>
</protein>
<accession>A0A4S8MGW2</accession>
<dbReference type="OrthoDB" id="20273at2759"/>
<evidence type="ECO:0000313" key="3">
    <source>
        <dbReference type="EMBL" id="THV01877.1"/>
    </source>
</evidence>
<reference evidence="3 4" key="1">
    <citation type="journal article" date="2019" name="Nat. Ecol. Evol.">
        <title>Megaphylogeny resolves global patterns of mushroom evolution.</title>
        <authorList>
            <person name="Varga T."/>
            <person name="Krizsan K."/>
            <person name="Foldi C."/>
            <person name="Dima B."/>
            <person name="Sanchez-Garcia M."/>
            <person name="Sanchez-Ramirez S."/>
            <person name="Szollosi G.J."/>
            <person name="Szarkandi J.G."/>
            <person name="Papp V."/>
            <person name="Albert L."/>
            <person name="Andreopoulos W."/>
            <person name="Angelini C."/>
            <person name="Antonin V."/>
            <person name="Barry K.W."/>
            <person name="Bougher N.L."/>
            <person name="Buchanan P."/>
            <person name="Buyck B."/>
            <person name="Bense V."/>
            <person name="Catcheside P."/>
            <person name="Chovatia M."/>
            <person name="Cooper J."/>
            <person name="Damon W."/>
            <person name="Desjardin D."/>
            <person name="Finy P."/>
            <person name="Geml J."/>
            <person name="Haridas S."/>
            <person name="Hughes K."/>
            <person name="Justo A."/>
            <person name="Karasinski D."/>
            <person name="Kautmanova I."/>
            <person name="Kiss B."/>
            <person name="Kocsube S."/>
            <person name="Kotiranta H."/>
            <person name="LaButti K.M."/>
            <person name="Lechner B.E."/>
            <person name="Liimatainen K."/>
            <person name="Lipzen A."/>
            <person name="Lukacs Z."/>
            <person name="Mihaltcheva S."/>
            <person name="Morgado L.N."/>
            <person name="Niskanen T."/>
            <person name="Noordeloos M.E."/>
            <person name="Ohm R.A."/>
            <person name="Ortiz-Santana B."/>
            <person name="Ovrebo C."/>
            <person name="Racz N."/>
            <person name="Riley R."/>
            <person name="Savchenko A."/>
            <person name="Shiryaev A."/>
            <person name="Soop K."/>
            <person name="Spirin V."/>
            <person name="Szebenyi C."/>
            <person name="Tomsovsky M."/>
            <person name="Tulloss R.E."/>
            <person name="Uehling J."/>
            <person name="Grigoriev I.V."/>
            <person name="Vagvolgyi C."/>
            <person name="Papp T."/>
            <person name="Martin F.M."/>
            <person name="Miettinen O."/>
            <person name="Hibbett D.S."/>
            <person name="Nagy L.G."/>
        </authorList>
    </citation>
    <scope>NUCLEOTIDE SEQUENCE [LARGE SCALE GENOMIC DNA]</scope>
    <source>
        <strain evidence="3 4">CBS 962.96</strain>
    </source>
</reference>
<evidence type="ECO:0000256" key="2">
    <source>
        <dbReference type="SAM" id="Phobius"/>
    </source>
</evidence>
<dbReference type="EMBL" id="ML179083">
    <property type="protein sequence ID" value="THV01877.1"/>
    <property type="molecule type" value="Genomic_DNA"/>
</dbReference>
<keyword evidence="2" id="KW-0472">Membrane</keyword>
<proteinExistence type="predicted"/>
<dbReference type="SUPFAM" id="SSF117070">
    <property type="entry name" value="LEA14-like"/>
    <property type="match status" value="1"/>
</dbReference>
<feature type="transmembrane region" description="Helical" evidence="2">
    <location>
        <begin position="189"/>
        <end position="212"/>
    </location>
</feature>
<dbReference type="Proteomes" id="UP000297245">
    <property type="component" value="Unassembled WGS sequence"/>
</dbReference>
<name>A0A4S8MGW2_DENBC</name>
<feature type="compositionally biased region" description="Low complexity" evidence="1">
    <location>
        <begin position="74"/>
        <end position="94"/>
    </location>
</feature>
<evidence type="ECO:0000313" key="4">
    <source>
        <dbReference type="Proteomes" id="UP000297245"/>
    </source>
</evidence>
<organism evidence="3 4">
    <name type="scientific">Dendrothele bispora (strain CBS 962.96)</name>
    <dbReference type="NCBI Taxonomy" id="1314807"/>
    <lineage>
        <taxon>Eukaryota</taxon>
        <taxon>Fungi</taxon>
        <taxon>Dikarya</taxon>
        <taxon>Basidiomycota</taxon>
        <taxon>Agaricomycotina</taxon>
        <taxon>Agaricomycetes</taxon>
        <taxon>Agaricomycetidae</taxon>
        <taxon>Agaricales</taxon>
        <taxon>Agaricales incertae sedis</taxon>
        <taxon>Dendrothele</taxon>
    </lineage>
</organism>
<feature type="region of interest" description="Disordered" evidence="1">
    <location>
        <begin position="47"/>
        <end position="94"/>
    </location>
</feature>
<keyword evidence="2" id="KW-0812">Transmembrane</keyword>
<dbReference type="AlphaFoldDB" id="A0A4S8MGW2"/>